<reference evidence="5 6" key="1">
    <citation type="journal article" date="2018" name="IMA Fungus">
        <title>IMA Genome-F 9: Draft genome sequence of Annulohypoxylon stygium, Aspergillus mulundensis, Berkeleyomyces basicola (syn. Thielaviopsis basicola), Ceratocystis smalleyi, two Cercospora beticola strains, Coleophoma cylindrospora, Fusarium fracticaudum, Phialophora cf. hyalina, and Morchella septimelata.</title>
        <authorList>
            <person name="Wingfield B.D."/>
            <person name="Bills G.F."/>
            <person name="Dong Y."/>
            <person name="Huang W."/>
            <person name="Nel W.J."/>
            <person name="Swalarsk-Parry B.S."/>
            <person name="Vaghefi N."/>
            <person name="Wilken P.M."/>
            <person name="An Z."/>
            <person name="de Beer Z.W."/>
            <person name="De Vos L."/>
            <person name="Chen L."/>
            <person name="Duong T.A."/>
            <person name="Gao Y."/>
            <person name="Hammerbacher A."/>
            <person name="Kikkert J.R."/>
            <person name="Li Y."/>
            <person name="Li H."/>
            <person name="Li K."/>
            <person name="Li Q."/>
            <person name="Liu X."/>
            <person name="Ma X."/>
            <person name="Naidoo K."/>
            <person name="Pethybridge S.J."/>
            <person name="Sun J."/>
            <person name="Steenkamp E.T."/>
            <person name="van der Nest M.A."/>
            <person name="van Wyk S."/>
            <person name="Wingfield M.J."/>
            <person name="Xiong C."/>
            <person name="Yue Q."/>
            <person name="Zhang X."/>
        </authorList>
    </citation>
    <scope>NUCLEOTIDE SEQUENCE [LARGE SCALE GENOMIC DNA]</scope>
    <source>
        <strain evidence="5 6">DSM 5745</strain>
    </source>
</reference>
<dbReference type="PANTHER" id="PTHR22977">
    <property type="entry name" value="COX ASSEMBLY MITOCHONDRIAL PROTEIN"/>
    <property type="match status" value="1"/>
</dbReference>
<comment type="subcellular location">
    <subcellularLocation>
        <location evidence="3">Mitochondrion inner membrane</location>
    </subcellularLocation>
</comment>
<dbReference type="AlphaFoldDB" id="A0A3D8SUV8"/>
<keyword evidence="2" id="KW-1015">Disulfide bond</keyword>
<dbReference type="Proteomes" id="UP000256690">
    <property type="component" value="Unassembled WGS sequence"/>
</dbReference>
<gene>
    <name evidence="5" type="ORF">DSM5745_01829</name>
</gene>
<keyword evidence="3" id="KW-0472">Membrane</keyword>
<dbReference type="OrthoDB" id="6224010at2759"/>
<comment type="similarity">
    <text evidence="1 3">Belongs to the CMC family.</text>
</comment>
<keyword evidence="6" id="KW-1185">Reference proteome</keyword>
<name>A0A3D8SUV8_9EURO</name>
<sequence length="133" mass="15503">MTTTNPKYNLRNPLPLSASQEAEVKQLYYKRVRSLCAPEIKAFAECAVNRTVTATWVCRTQRLAMNSCMVEHAKPEEEDRAREEWFAGHEERRRVKQAELDKVERRREEVIRMMREDERRKAEGKGTASGTSS</sequence>
<dbReference type="PANTHER" id="PTHR22977:SF5">
    <property type="entry name" value="COX ASSEMBLY MITOCHONDRIAL PROTEIN HOMOLOG"/>
    <property type="match status" value="1"/>
</dbReference>
<dbReference type="InterPro" id="IPR013892">
    <property type="entry name" value="Cyt_c_biogenesis_Cmc1-like"/>
</dbReference>
<evidence type="ECO:0000313" key="6">
    <source>
        <dbReference type="Proteomes" id="UP000256690"/>
    </source>
</evidence>
<keyword evidence="3" id="KW-0143">Chaperone</keyword>
<comment type="caution">
    <text evidence="5">The sequence shown here is derived from an EMBL/GenBank/DDBJ whole genome shotgun (WGS) entry which is preliminary data.</text>
</comment>
<dbReference type="EMBL" id="PVWQ01000002">
    <property type="protein sequence ID" value="RDW90054.1"/>
    <property type="molecule type" value="Genomic_DNA"/>
</dbReference>
<dbReference type="STRING" id="1810919.A0A3D8SUV8"/>
<dbReference type="GO" id="GO:0005743">
    <property type="term" value="C:mitochondrial inner membrane"/>
    <property type="evidence" value="ECO:0007669"/>
    <property type="project" value="UniProtKB-SubCell"/>
</dbReference>
<evidence type="ECO:0000313" key="5">
    <source>
        <dbReference type="EMBL" id="RDW90054.1"/>
    </source>
</evidence>
<evidence type="ECO:0000256" key="4">
    <source>
        <dbReference type="SAM" id="MobiDB-lite"/>
    </source>
</evidence>
<keyword evidence="3" id="KW-0999">Mitochondrion inner membrane</keyword>
<proteinExistence type="inferred from homology"/>
<protein>
    <recommendedName>
        <fullName evidence="3">COX assembly mitochondrial protein</fullName>
    </recommendedName>
</protein>
<evidence type="ECO:0000256" key="3">
    <source>
        <dbReference type="RuleBase" id="RU364104"/>
    </source>
</evidence>
<dbReference type="RefSeq" id="XP_026607008.1">
    <property type="nucleotide sequence ID" value="XM_026743845.1"/>
</dbReference>
<evidence type="ECO:0000256" key="2">
    <source>
        <dbReference type="ARBA" id="ARBA00023157"/>
    </source>
</evidence>
<feature type="region of interest" description="Disordered" evidence="4">
    <location>
        <begin position="114"/>
        <end position="133"/>
    </location>
</feature>
<accession>A0A3D8SUV8</accession>
<dbReference type="GeneID" id="38112199"/>
<feature type="compositionally biased region" description="Basic and acidic residues" evidence="4">
    <location>
        <begin position="114"/>
        <end position="124"/>
    </location>
</feature>
<evidence type="ECO:0000256" key="1">
    <source>
        <dbReference type="ARBA" id="ARBA00007347"/>
    </source>
</evidence>
<dbReference type="Pfam" id="PF08583">
    <property type="entry name" value="Cmc1"/>
    <property type="match status" value="1"/>
</dbReference>
<organism evidence="5 6">
    <name type="scientific">Aspergillus mulundensis</name>
    <dbReference type="NCBI Taxonomy" id="1810919"/>
    <lineage>
        <taxon>Eukaryota</taxon>
        <taxon>Fungi</taxon>
        <taxon>Dikarya</taxon>
        <taxon>Ascomycota</taxon>
        <taxon>Pezizomycotina</taxon>
        <taxon>Eurotiomycetes</taxon>
        <taxon>Eurotiomycetidae</taxon>
        <taxon>Eurotiales</taxon>
        <taxon>Aspergillaceae</taxon>
        <taxon>Aspergillus</taxon>
        <taxon>Aspergillus subgen. Nidulantes</taxon>
    </lineage>
</organism>
<comment type="function">
    <text evidence="3">Required for mitochondrial cytochrome c oxidase (COX) assembly and respiration.</text>
</comment>
<keyword evidence="3" id="KW-0496">Mitochondrion</keyword>